<dbReference type="Proteomes" id="UP000015453">
    <property type="component" value="Unassembled WGS sequence"/>
</dbReference>
<dbReference type="EMBL" id="AUSU01000583">
    <property type="protein sequence ID" value="EPS73044.1"/>
    <property type="molecule type" value="Genomic_DNA"/>
</dbReference>
<dbReference type="InterPro" id="IPR002885">
    <property type="entry name" value="PPR_rpt"/>
</dbReference>
<dbReference type="InterPro" id="IPR011990">
    <property type="entry name" value="TPR-like_helical_dom_sf"/>
</dbReference>
<feature type="repeat" description="PPR" evidence="3">
    <location>
        <begin position="274"/>
        <end position="308"/>
    </location>
</feature>
<dbReference type="InterPro" id="IPR046960">
    <property type="entry name" value="PPR_At4g14850-like_plant"/>
</dbReference>
<feature type="domain" description="DYW" evidence="4">
    <location>
        <begin position="592"/>
        <end position="684"/>
    </location>
</feature>
<comment type="similarity">
    <text evidence="1">Belongs to the PPR family. PCMP-H subfamily.</text>
</comment>
<comment type="caution">
    <text evidence="5">The sequence shown here is derived from an EMBL/GenBank/DDBJ whole genome shotgun (WGS) entry which is preliminary data.</text>
</comment>
<keyword evidence="2" id="KW-0677">Repeat</keyword>
<dbReference type="OrthoDB" id="750109at2759"/>
<dbReference type="FunFam" id="1.25.40.10:FF:001211">
    <property type="entry name" value="Pentatricopeptide repeat-containing protein"/>
    <property type="match status" value="1"/>
</dbReference>
<evidence type="ECO:0000256" key="1">
    <source>
        <dbReference type="ARBA" id="ARBA00006643"/>
    </source>
</evidence>
<dbReference type="FunFam" id="1.25.40.10:FF:000196">
    <property type="entry name" value="Pentatricopeptide repeat-containing protein At4g14850"/>
    <property type="match status" value="1"/>
</dbReference>
<dbReference type="Pfam" id="PF14432">
    <property type="entry name" value="DYW_deaminase"/>
    <property type="match status" value="1"/>
</dbReference>
<accession>S8CZW2</accession>
<feature type="repeat" description="PPR" evidence="3">
    <location>
        <begin position="410"/>
        <end position="445"/>
    </location>
</feature>
<feature type="repeat" description="PPR" evidence="3">
    <location>
        <begin position="74"/>
        <end position="108"/>
    </location>
</feature>
<proteinExistence type="inferred from homology"/>
<dbReference type="PANTHER" id="PTHR47926">
    <property type="entry name" value="PENTATRICOPEPTIDE REPEAT-CONTAINING PROTEIN"/>
    <property type="match status" value="1"/>
</dbReference>
<dbReference type="Pfam" id="PF01535">
    <property type="entry name" value="PPR"/>
    <property type="match status" value="3"/>
</dbReference>
<name>S8CZW2_9LAMI</name>
<dbReference type="PROSITE" id="PS51375">
    <property type="entry name" value="PPR"/>
    <property type="match status" value="4"/>
</dbReference>
<evidence type="ECO:0000313" key="6">
    <source>
        <dbReference type="Proteomes" id="UP000015453"/>
    </source>
</evidence>
<evidence type="ECO:0000256" key="3">
    <source>
        <dbReference type="PROSITE-ProRule" id="PRU00708"/>
    </source>
</evidence>
<organism evidence="5 6">
    <name type="scientific">Genlisea aurea</name>
    <dbReference type="NCBI Taxonomy" id="192259"/>
    <lineage>
        <taxon>Eukaryota</taxon>
        <taxon>Viridiplantae</taxon>
        <taxon>Streptophyta</taxon>
        <taxon>Embryophyta</taxon>
        <taxon>Tracheophyta</taxon>
        <taxon>Spermatophyta</taxon>
        <taxon>Magnoliopsida</taxon>
        <taxon>eudicotyledons</taxon>
        <taxon>Gunneridae</taxon>
        <taxon>Pentapetalae</taxon>
        <taxon>asterids</taxon>
        <taxon>lamiids</taxon>
        <taxon>Lamiales</taxon>
        <taxon>Lentibulariaceae</taxon>
        <taxon>Genlisea</taxon>
    </lineage>
</organism>
<keyword evidence="6" id="KW-1185">Reference proteome</keyword>
<dbReference type="GO" id="GO:0009451">
    <property type="term" value="P:RNA modification"/>
    <property type="evidence" value="ECO:0007669"/>
    <property type="project" value="InterPro"/>
</dbReference>
<dbReference type="GO" id="GO:0003723">
    <property type="term" value="F:RNA binding"/>
    <property type="evidence" value="ECO:0007669"/>
    <property type="project" value="InterPro"/>
</dbReference>
<dbReference type="AlphaFoldDB" id="S8CZW2"/>
<feature type="repeat" description="PPR" evidence="3">
    <location>
        <begin position="375"/>
        <end position="409"/>
    </location>
</feature>
<protein>
    <recommendedName>
        <fullName evidence="4">DYW domain-containing protein</fullName>
    </recommendedName>
</protein>
<dbReference type="Pfam" id="PF20431">
    <property type="entry name" value="E_motif"/>
    <property type="match status" value="1"/>
</dbReference>
<evidence type="ECO:0000259" key="4">
    <source>
        <dbReference type="Pfam" id="PF14432"/>
    </source>
</evidence>
<reference evidence="5 6" key="1">
    <citation type="journal article" date="2013" name="BMC Genomics">
        <title>The miniature genome of a carnivorous plant Genlisea aurea contains a low number of genes and short non-coding sequences.</title>
        <authorList>
            <person name="Leushkin E.V."/>
            <person name="Sutormin R.A."/>
            <person name="Nabieva E.R."/>
            <person name="Penin A.A."/>
            <person name="Kondrashov A.S."/>
            <person name="Logacheva M.D."/>
        </authorList>
    </citation>
    <scope>NUCLEOTIDE SEQUENCE [LARGE SCALE GENOMIC DNA]</scope>
</reference>
<gene>
    <name evidence="5" type="ORF">M569_01710</name>
</gene>
<dbReference type="PANTHER" id="PTHR47926:SF398">
    <property type="entry name" value="PENTATRICOPEPTIDE REPEAT-CONTAINING PROTEIN"/>
    <property type="match status" value="1"/>
</dbReference>
<dbReference type="NCBIfam" id="TIGR00756">
    <property type="entry name" value="PPR"/>
    <property type="match status" value="3"/>
</dbReference>
<sequence length="684" mass="74921">MPLLTSRSLAAAVEFAVSSRSSLLGRAAHGQVVKKLGRAPDPFLSAHLVNMYSKLDRPRTAEVLLFLTPSDSRSVVIWTALIAGNIQNGHSASAISNLADMRRDGIQPNDFTLPCLFKAAAALRSPLLGQQLHDLSIKLLLIHDAFVACSAFDMYSKTGLLQDAGKMFDEMPRRNIATWNAAISNAADPPESISRYIALLRTGDASPNSISLCASLTACSAAGFLQEGQQLHGHLVKQGHDADTSVLNTLVDFYGKCRHVDHSERVFHSIRDRTTVSWSTMLAIYEQNHMGEKACELFLEATRAGFEPTEFMLSAAISACAGLAALESGKAAHALAVKARVEGSVYVGSALVDMYGKCGSVDDCERAFQQMRSRNSVCWNAMIGAYAHQGRAESALRLFRRMGGEGARPNYVTFVSVLAGCSRSGMVDEGMAIFSEMTPVYGIRPGAEHYACIVDMLGRAGQVERAHRIIEEMMPDIPPTISIWGALLGACKMHGKPELGKVAAENLFRLDPMDSGNHVLLSNMLAAEGRWDEASLVREEMKDVGIKKGTGCSWISVRDAIHVFQAKDTSHPRNSEIQTMLTKLRRDMKAAGYVPDTKVALYDLEDEEKESEVWSHSEKIALAFGLVALPTGIPIRITKNLRVCNDCHSAIKFVSGIVEREIVVRDNNRYHHFRDNRCSCGDYW</sequence>
<evidence type="ECO:0000313" key="5">
    <source>
        <dbReference type="EMBL" id="EPS73044.1"/>
    </source>
</evidence>
<dbReference type="InterPro" id="IPR032867">
    <property type="entry name" value="DYW_dom"/>
</dbReference>
<dbReference type="Pfam" id="PF13041">
    <property type="entry name" value="PPR_2"/>
    <property type="match status" value="2"/>
</dbReference>
<dbReference type="Gene3D" id="1.25.40.10">
    <property type="entry name" value="Tetratricopeptide repeat domain"/>
    <property type="match status" value="3"/>
</dbReference>
<evidence type="ECO:0000256" key="2">
    <source>
        <dbReference type="ARBA" id="ARBA00022737"/>
    </source>
</evidence>
<dbReference type="GO" id="GO:0008270">
    <property type="term" value="F:zinc ion binding"/>
    <property type="evidence" value="ECO:0007669"/>
    <property type="project" value="InterPro"/>
</dbReference>
<dbReference type="InterPro" id="IPR046848">
    <property type="entry name" value="E_motif"/>
</dbReference>